<gene>
    <name evidence="9" type="ORF">KCU76_g4963</name>
</gene>
<dbReference type="Gene3D" id="3.20.20.370">
    <property type="entry name" value="Glycoside hydrolase/deacetylase"/>
    <property type="match status" value="1"/>
</dbReference>
<dbReference type="CDD" id="cd10951">
    <property type="entry name" value="CE4_ClCDA_like"/>
    <property type="match status" value="1"/>
</dbReference>
<evidence type="ECO:0000256" key="4">
    <source>
        <dbReference type="ARBA" id="ARBA00023136"/>
    </source>
</evidence>
<reference evidence="9" key="1">
    <citation type="journal article" date="2021" name="J Fungi (Basel)">
        <title>Virulence traits and population genomics of the black yeast Aureobasidium melanogenum.</title>
        <authorList>
            <person name="Cernosa A."/>
            <person name="Sun X."/>
            <person name="Gostincar C."/>
            <person name="Fang C."/>
            <person name="Gunde-Cimerman N."/>
            <person name="Song Z."/>
        </authorList>
    </citation>
    <scope>NUCLEOTIDE SEQUENCE</scope>
    <source>
        <strain evidence="9">EXF-9911</strain>
    </source>
</reference>
<feature type="non-terminal residue" evidence="9">
    <location>
        <position position="782"/>
    </location>
</feature>
<proteinExistence type="predicted"/>
<feature type="transmembrane region" description="Helical" evidence="6">
    <location>
        <begin position="182"/>
        <end position="204"/>
    </location>
</feature>
<dbReference type="Gene3D" id="1.20.1250.20">
    <property type="entry name" value="MFS general substrate transporter like domains"/>
    <property type="match status" value="1"/>
</dbReference>
<feature type="domain" description="NodB homology" evidence="8">
    <location>
        <begin position="572"/>
        <end position="758"/>
    </location>
</feature>
<comment type="caution">
    <text evidence="9">The sequence shown here is derived from an EMBL/GenBank/DDBJ whole genome shotgun (WGS) entry which is preliminary data.</text>
</comment>
<dbReference type="PANTHER" id="PTHR23502">
    <property type="entry name" value="MAJOR FACILITATOR SUPERFAMILY"/>
    <property type="match status" value="1"/>
</dbReference>
<dbReference type="Proteomes" id="UP000779574">
    <property type="component" value="Unassembled WGS sequence"/>
</dbReference>
<comment type="subcellular location">
    <subcellularLocation>
        <location evidence="1">Membrane</location>
        <topology evidence="1">Multi-pass membrane protein</topology>
    </subcellularLocation>
</comment>
<dbReference type="SUPFAM" id="SSF88713">
    <property type="entry name" value="Glycoside hydrolase/deacetylase"/>
    <property type="match status" value="1"/>
</dbReference>
<dbReference type="GO" id="GO:0022857">
    <property type="term" value="F:transmembrane transporter activity"/>
    <property type="evidence" value="ECO:0007669"/>
    <property type="project" value="InterPro"/>
</dbReference>
<dbReference type="SUPFAM" id="SSF103473">
    <property type="entry name" value="MFS general substrate transporter"/>
    <property type="match status" value="1"/>
</dbReference>
<dbReference type="OrthoDB" id="3936150at2759"/>
<feature type="transmembrane region" description="Helical" evidence="6">
    <location>
        <begin position="528"/>
        <end position="547"/>
    </location>
</feature>
<sequence>MQSYLQYRRLRDDIQKDLAVSQHVIHSSDASKTAKKEKDSMTGRTFSDQPQVPGVTVSNSKASDDSVIFVVGWKENDPNNPQCWPMVKKWTVMVTCCILAIALTIPTSVEGPVQEAFDQHFHVNAMAGSMSTGIFLIGIGVGSLFSGPLSETFGRNAIYFSTMILVMIFIMAKALAPNYGAALAFRFLCALFAATPMTVAGGTIGDVWTPMQIPFGLPFATFCAYAGPILGPVIGAYTPAIGFAWADWISMIIVAFALVTVFLLQPETFSPLLLEWRAQHLRELTGDNRYQAEHESASSLGTRVLTNIYRPFSLAWSEPIIIIFSFYLVLLYFVLFTFLNGYTFIFTRTHNISNGLTFILWVAMLPGVFIAVAMIPWIYSLTVKAAGRAAAEGKQLQPEVSLYWSTISGASILMPISLFWMAWTCYGDVNIWSPIMASFVFGYALVCIFTTSYMYIIFVYLQFAASALGFMTFARYIVSGALSPASVKMYEDIGPHWSLTISAIVASLMAPVPFLLSKYGHKIINMHLFSLLPALLTISGMATASAIPSPSLESRQSSPAAGVVYSKCSKPGVFALAFDDGPGQYTEELIKTLNAAGAKATFFFTGTLYGCIYNRAAAVKAAYLSGHQVASHTWTHPQTLDSMSISQLTIEMQKLETALVNIISVKPTYMRPPYLKTGGNVPTAMRNLGYKMITDSVDSQDWNGLPVSASEQKFRSAGPSTFDGKGHISLLHETYATTVRDLVPRLIKWAKENNLKMVTVAECLGDSNGAYAKGTGGGAQQC</sequence>
<dbReference type="PANTHER" id="PTHR23502:SF47">
    <property type="entry name" value="MAJOR FACILITATOR SUPERFAMILY (MFS) PROFILE DOMAIN-CONTAINING PROTEIN-RELATED"/>
    <property type="match status" value="1"/>
</dbReference>
<dbReference type="Pfam" id="PF07690">
    <property type="entry name" value="MFS_1"/>
    <property type="match status" value="1"/>
</dbReference>
<feature type="transmembrane region" description="Helical" evidence="6">
    <location>
        <begin position="358"/>
        <end position="379"/>
    </location>
</feature>
<evidence type="ECO:0000259" key="7">
    <source>
        <dbReference type="PROSITE" id="PS50850"/>
    </source>
</evidence>
<feature type="domain" description="Major facilitator superfamily (MFS) profile" evidence="7">
    <location>
        <begin position="92"/>
        <end position="551"/>
    </location>
</feature>
<feature type="region of interest" description="Disordered" evidence="5">
    <location>
        <begin position="29"/>
        <end position="59"/>
    </location>
</feature>
<feature type="transmembrane region" description="Helical" evidence="6">
    <location>
        <begin position="400"/>
        <end position="423"/>
    </location>
</feature>
<feature type="compositionally biased region" description="Polar residues" evidence="5">
    <location>
        <begin position="42"/>
        <end position="59"/>
    </location>
</feature>
<accession>A0A9P8ENH2</accession>
<feature type="transmembrane region" description="Helical" evidence="6">
    <location>
        <begin position="216"/>
        <end position="237"/>
    </location>
</feature>
<dbReference type="PROSITE" id="PS50850">
    <property type="entry name" value="MFS"/>
    <property type="match status" value="1"/>
</dbReference>
<feature type="transmembrane region" description="Helical" evidence="6">
    <location>
        <begin position="121"/>
        <end position="145"/>
    </location>
</feature>
<name>A0A9P8ENH2_AURME</name>
<feature type="transmembrane region" description="Helical" evidence="6">
    <location>
        <begin position="497"/>
        <end position="516"/>
    </location>
</feature>
<feature type="transmembrane region" description="Helical" evidence="6">
    <location>
        <begin position="157"/>
        <end position="176"/>
    </location>
</feature>
<feature type="transmembrane region" description="Helical" evidence="6">
    <location>
        <begin position="457"/>
        <end position="477"/>
    </location>
</feature>
<dbReference type="InterPro" id="IPR002509">
    <property type="entry name" value="NODB_dom"/>
</dbReference>
<dbReference type="EMBL" id="JAHFXF010000149">
    <property type="protein sequence ID" value="KAG9694827.1"/>
    <property type="molecule type" value="Genomic_DNA"/>
</dbReference>
<keyword evidence="9" id="KW-0378">Hydrolase</keyword>
<evidence type="ECO:0000256" key="6">
    <source>
        <dbReference type="SAM" id="Phobius"/>
    </source>
</evidence>
<dbReference type="InterPro" id="IPR011701">
    <property type="entry name" value="MFS"/>
</dbReference>
<dbReference type="InterPro" id="IPR036259">
    <property type="entry name" value="MFS_trans_sf"/>
</dbReference>
<evidence type="ECO:0000259" key="8">
    <source>
        <dbReference type="PROSITE" id="PS51677"/>
    </source>
</evidence>
<keyword evidence="4 6" id="KW-0472">Membrane</keyword>
<dbReference type="GO" id="GO:0005975">
    <property type="term" value="P:carbohydrate metabolic process"/>
    <property type="evidence" value="ECO:0007669"/>
    <property type="project" value="InterPro"/>
</dbReference>
<evidence type="ECO:0000256" key="5">
    <source>
        <dbReference type="SAM" id="MobiDB-lite"/>
    </source>
</evidence>
<dbReference type="InterPro" id="IPR011330">
    <property type="entry name" value="Glyco_hydro/deAcase_b/a-brl"/>
</dbReference>
<evidence type="ECO:0000256" key="2">
    <source>
        <dbReference type="ARBA" id="ARBA00022692"/>
    </source>
</evidence>
<dbReference type="PROSITE" id="PS51677">
    <property type="entry name" value="NODB"/>
    <property type="match status" value="1"/>
</dbReference>
<evidence type="ECO:0000256" key="3">
    <source>
        <dbReference type="ARBA" id="ARBA00022989"/>
    </source>
</evidence>
<keyword evidence="3 6" id="KW-1133">Transmembrane helix</keyword>
<keyword evidence="2 6" id="KW-0812">Transmembrane</keyword>
<evidence type="ECO:0000313" key="10">
    <source>
        <dbReference type="Proteomes" id="UP000779574"/>
    </source>
</evidence>
<feature type="transmembrane region" description="Helical" evidence="6">
    <location>
        <begin position="90"/>
        <end position="109"/>
    </location>
</feature>
<dbReference type="GO" id="GO:0005886">
    <property type="term" value="C:plasma membrane"/>
    <property type="evidence" value="ECO:0007669"/>
    <property type="project" value="TreeGrafter"/>
</dbReference>
<protein>
    <submittedName>
        <fullName evidence="9">Glycoside hydrolase/deacetylase</fullName>
    </submittedName>
</protein>
<dbReference type="InterPro" id="IPR020846">
    <property type="entry name" value="MFS_dom"/>
</dbReference>
<feature type="transmembrane region" description="Helical" evidence="6">
    <location>
        <begin position="429"/>
        <end position="450"/>
    </location>
</feature>
<dbReference type="GO" id="GO:0016810">
    <property type="term" value="F:hydrolase activity, acting on carbon-nitrogen (but not peptide) bonds"/>
    <property type="evidence" value="ECO:0007669"/>
    <property type="project" value="InterPro"/>
</dbReference>
<feature type="compositionally biased region" description="Basic and acidic residues" evidence="5">
    <location>
        <begin position="32"/>
        <end position="41"/>
    </location>
</feature>
<evidence type="ECO:0000256" key="1">
    <source>
        <dbReference type="ARBA" id="ARBA00004141"/>
    </source>
</evidence>
<dbReference type="Pfam" id="PF01522">
    <property type="entry name" value="Polysacc_deac_1"/>
    <property type="match status" value="1"/>
</dbReference>
<feature type="transmembrane region" description="Helical" evidence="6">
    <location>
        <begin position="243"/>
        <end position="264"/>
    </location>
</feature>
<reference evidence="9" key="2">
    <citation type="submission" date="2021-08" db="EMBL/GenBank/DDBJ databases">
        <authorList>
            <person name="Gostincar C."/>
            <person name="Sun X."/>
            <person name="Song Z."/>
            <person name="Gunde-Cimerman N."/>
        </authorList>
    </citation>
    <scope>NUCLEOTIDE SEQUENCE</scope>
    <source>
        <strain evidence="9">EXF-9911</strain>
    </source>
</reference>
<feature type="transmembrane region" description="Helical" evidence="6">
    <location>
        <begin position="320"/>
        <end position="346"/>
    </location>
</feature>
<evidence type="ECO:0000313" key="9">
    <source>
        <dbReference type="EMBL" id="KAG9694827.1"/>
    </source>
</evidence>
<dbReference type="AlphaFoldDB" id="A0A9P8ENH2"/>
<organism evidence="9 10">
    <name type="scientific">Aureobasidium melanogenum</name>
    <name type="common">Aureobasidium pullulans var. melanogenum</name>
    <dbReference type="NCBI Taxonomy" id="46634"/>
    <lineage>
        <taxon>Eukaryota</taxon>
        <taxon>Fungi</taxon>
        <taxon>Dikarya</taxon>
        <taxon>Ascomycota</taxon>
        <taxon>Pezizomycotina</taxon>
        <taxon>Dothideomycetes</taxon>
        <taxon>Dothideomycetidae</taxon>
        <taxon>Dothideales</taxon>
        <taxon>Saccotheciaceae</taxon>
        <taxon>Aureobasidium</taxon>
    </lineage>
</organism>